<organism evidence="2 3">
    <name type="scientific">Jiella pelagia</name>
    <dbReference type="NCBI Taxonomy" id="2986949"/>
    <lineage>
        <taxon>Bacteria</taxon>
        <taxon>Pseudomonadati</taxon>
        <taxon>Pseudomonadota</taxon>
        <taxon>Alphaproteobacteria</taxon>
        <taxon>Hyphomicrobiales</taxon>
        <taxon>Aurantimonadaceae</taxon>
        <taxon>Jiella</taxon>
    </lineage>
</organism>
<dbReference type="RefSeq" id="WP_268880491.1">
    <property type="nucleotide sequence ID" value="NZ_CP114029.1"/>
</dbReference>
<proteinExistence type="predicted"/>
<accession>A0ABY7BW10</accession>
<keyword evidence="3" id="KW-1185">Reference proteome</keyword>
<evidence type="ECO:0000313" key="2">
    <source>
        <dbReference type="EMBL" id="WAP68017.1"/>
    </source>
</evidence>
<sequence>MANARDQMKMLESELERVRSEIEKLRVEEALLIKMLGRMGAAPAPAKQTRTRSPNVKPLVLDIMRDAAQFGATTSEVESAVRDQIPSVAKDTVGSVLSRLKSDGALEYVGDRYYEKRHSPKQVGTISTARLQAVN</sequence>
<evidence type="ECO:0000313" key="3">
    <source>
        <dbReference type="Proteomes" id="UP001164020"/>
    </source>
</evidence>
<dbReference type="EMBL" id="CP114029">
    <property type="protein sequence ID" value="WAP68017.1"/>
    <property type="molecule type" value="Genomic_DNA"/>
</dbReference>
<name>A0ABY7BW10_9HYPH</name>
<protein>
    <recommendedName>
        <fullName evidence="4">BlaI/MecI/CopY family transcriptional regulator</fullName>
    </recommendedName>
</protein>
<gene>
    <name evidence="2" type="ORF">OH818_21795</name>
</gene>
<evidence type="ECO:0000256" key="1">
    <source>
        <dbReference type="SAM" id="Coils"/>
    </source>
</evidence>
<evidence type="ECO:0008006" key="4">
    <source>
        <dbReference type="Google" id="ProtNLM"/>
    </source>
</evidence>
<keyword evidence="1" id="KW-0175">Coiled coil</keyword>
<feature type="coiled-coil region" evidence="1">
    <location>
        <begin position="1"/>
        <end position="28"/>
    </location>
</feature>
<reference evidence="2" key="1">
    <citation type="submission" date="2022-12" db="EMBL/GenBank/DDBJ databases">
        <title>Jiella pelagia sp. nov., isolated from phosphonate enriched culture of Northwest Pacific surface seawater.</title>
        <authorList>
            <person name="Shin D.Y."/>
            <person name="Hwang C.Y."/>
        </authorList>
    </citation>
    <scope>NUCLEOTIDE SEQUENCE</scope>
    <source>
        <strain evidence="2">HL-NP1</strain>
    </source>
</reference>
<dbReference type="Proteomes" id="UP001164020">
    <property type="component" value="Chromosome"/>
</dbReference>